<dbReference type="EMBL" id="FNJR01000009">
    <property type="protein sequence ID" value="SDP78387.1"/>
    <property type="molecule type" value="Genomic_DNA"/>
</dbReference>
<name>A0A1H0VIQ2_9ACTN</name>
<keyword evidence="2" id="KW-1185">Reference proteome</keyword>
<reference evidence="2" key="1">
    <citation type="submission" date="2016-10" db="EMBL/GenBank/DDBJ databases">
        <authorList>
            <person name="Varghese N."/>
            <person name="Submissions S."/>
        </authorList>
    </citation>
    <scope>NUCLEOTIDE SEQUENCE [LARGE SCALE GENOMIC DNA]</scope>
    <source>
        <strain evidence="2">DSM 46732</strain>
    </source>
</reference>
<evidence type="ECO:0000313" key="1">
    <source>
        <dbReference type="EMBL" id="SDP78387.1"/>
    </source>
</evidence>
<proteinExistence type="predicted"/>
<evidence type="ECO:0000313" key="2">
    <source>
        <dbReference type="Proteomes" id="UP000199497"/>
    </source>
</evidence>
<gene>
    <name evidence="1" type="ORF">SAMN04487905_1099</name>
</gene>
<dbReference type="AlphaFoldDB" id="A0A1H0VIQ2"/>
<protein>
    <submittedName>
        <fullName evidence="1">Uncharacterized protein</fullName>
    </submittedName>
</protein>
<accession>A0A1H0VIQ2</accession>
<dbReference type="Proteomes" id="UP000199497">
    <property type="component" value="Unassembled WGS sequence"/>
</dbReference>
<sequence>MWVLKSSKGSLKSSVPEPRVACEGFEEFEEFGMSPRAELFGPVGLCGGAAGAGAVSGFGRDALAAV</sequence>
<organism evidence="1 2">
    <name type="scientific">Actinopolyspora xinjiangensis</name>
    <dbReference type="NCBI Taxonomy" id="405564"/>
    <lineage>
        <taxon>Bacteria</taxon>
        <taxon>Bacillati</taxon>
        <taxon>Actinomycetota</taxon>
        <taxon>Actinomycetes</taxon>
        <taxon>Actinopolysporales</taxon>
        <taxon>Actinopolysporaceae</taxon>
        <taxon>Actinopolyspora</taxon>
    </lineage>
</organism>